<comment type="similarity">
    <text evidence="1">Belongs to the CBF/MAK21 family.</text>
</comment>
<dbReference type="PANTHER" id="PTHR12048">
    <property type="entry name" value="CCAAT-BINDING FACTOR-RELATED"/>
    <property type="match status" value="1"/>
</dbReference>
<proteinExistence type="inferred from homology"/>
<feature type="domain" description="CCAAT-binding factor" evidence="3">
    <location>
        <begin position="453"/>
        <end position="626"/>
    </location>
</feature>
<dbReference type="EMBL" id="JAPEUX010000004">
    <property type="protein sequence ID" value="KAJ4353186.1"/>
    <property type="molecule type" value="Genomic_DNA"/>
</dbReference>
<organism evidence="4 5">
    <name type="scientific">Didymosphaeria variabile</name>
    <dbReference type="NCBI Taxonomy" id="1932322"/>
    <lineage>
        <taxon>Eukaryota</taxon>
        <taxon>Fungi</taxon>
        <taxon>Dikarya</taxon>
        <taxon>Ascomycota</taxon>
        <taxon>Pezizomycotina</taxon>
        <taxon>Dothideomycetes</taxon>
        <taxon>Pleosporomycetidae</taxon>
        <taxon>Pleosporales</taxon>
        <taxon>Massarineae</taxon>
        <taxon>Didymosphaeriaceae</taxon>
        <taxon>Didymosphaeria</taxon>
    </lineage>
</organism>
<dbReference type="InterPro" id="IPR016024">
    <property type="entry name" value="ARM-type_fold"/>
</dbReference>
<feature type="compositionally biased region" description="Basic and acidic residues" evidence="2">
    <location>
        <begin position="582"/>
        <end position="596"/>
    </location>
</feature>
<sequence>MGKKRTHDETKDGPARPPPDKSRLSAKHDRKDARKNGDAKSRQNLLFTPQPEWHAVTLPQLPIVEHPTVPARHVLDELHQYADELLIAEGDEYGSSHLSKDSSHKFMSTVMTSGTMEDKVSALTLLVQESPLHTTKAFEQLLGLSRKKSRNAAMMALAALKDLMGQGVVLPPDRKLKAFARQPGLISALQGKSATWKYGERLPGQVQKIHLIAWAYEDWLKKQYFEMLKVIEGWSNDEVEFSRNRAVTMVWELLKEKPEQEENLLRLLINKLGDKEKKVASRASYLLLQLQITHPAMKSVIIGSIESDLLFRPNQSGTAKYYGVITMNQTVLSAREQDVANKLLEIYFSLFVGLLKQQKEHDKKEEAVEKLKLNKHGLVQGGGGKPGKAARKKAEKAATQAFKVDDENREKLISAILTGVNRAFAFAKTDDEKFGEQIDTIFQITHSANFNTSIQAMSLIQQISSTKHFSTDRFYRTLYESLLDPRLIDTSKHIMYLNLLYRALKSDLSIKRVQAFIKRLLQIIHLHEPPFICGVLYLINELIIQFPSIRSMVTAPEDNADDSGEEHYDDVPEDGETAAPKKQTETRGPHYDARKRDPAHANADLSCLWELLPLQAHYHPSVHVLATKLVTQDQIKEKPDPTIYTLMNFLDKFSFRNAKTKASATHGTSIMQPMAGTAKAADYLIATRDGDRTHGALNSEQFWRKKVDDVREDEVFFHTYFEKAGMAKQANKKEKKKQKKKGDEDDDESGEDEIWKALVNSRPEIEGDEDEDEGFSDINMEDMMSDDDEAGGIGMDEGVELNLGSDDDEDDGPAPGADESDDGMDGFDLDDEEAFVDSDDDIPVDIDMDDDTDVEEAAPSKSTKDKEKDAKKAKKRKLKHLPTFASAGDYAKLIGGDDSE</sequence>
<gene>
    <name evidence="4" type="primary">MAK21</name>
    <name evidence="4" type="ORF">N0V89_004912</name>
</gene>
<dbReference type="GO" id="GO:0005634">
    <property type="term" value="C:nucleus"/>
    <property type="evidence" value="ECO:0007669"/>
    <property type="project" value="UniProtKB-ARBA"/>
</dbReference>
<feature type="compositionally biased region" description="Acidic residues" evidence="2">
    <location>
        <begin position="766"/>
        <end position="790"/>
    </location>
</feature>
<evidence type="ECO:0000313" key="5">
    <source>
        <dbReference type="Proteomes" id="UP001140513"/>
    </source>
</evidence>
<protein>
    <submittedName>
        <fullName evidence="4">RNA-binding ribosome biosynthesis protein mak21</fullName>
    </submittedName>
</protein>
<dbReference type="RefSeq" id="XP_056070960.1">
    <property type="nucleotide sequence ID" value="XM_056213693.1"/>
</dbReference>
<feature type="region of interest" description="Disordered" evidence="2">
    <location>
        <begin position="728"/>
        <end position="877"/>
    </location>
</feature>
<evidence type="ECO:0000256" key="2">
    <source>
        <dbReference type="SAM" id="MobiDB-lite"/>
    </source>
</evidence>
<evidence type="ECO:0000259" key="3">
    <source>
        <dbReference type="Pfam" id="PF03914"/>
    </source>
</evidence>
<feature type="compositionally biased region" description="Basic and acidic residues" evidence="2">
    <location>
        <begin position="1"/>
        <end position="41"/>
    </location>
</feature>
<reference evidence="4" key="1">
    <citation type="submission" date="2022-10" db="EMBL/GenBank/DDBJ databases">
        <title>Tapping the CABI collections for fungal endophytes: first genome assemblies for Collariella, Neodidymelliopsis, Ascochyta clinopodiicola, Didymella pomorum, Didymosphaeria variabile, Neocosmospora piperis and Neocucurbitaria cava.</title>
        <authorList>
            <person name="Hill R."/>
        </authorList>
    </citation>
    <scope>NUCLEOTIDE SEQUENCE</scope>
    <source>
        <strain evidence="4">IMI 356815</strain>
    </source>
</reference>
<accession>A0A9W8XKC5</accession>
<dbReference type="Pfam" id="PF03914">
    <property type="entry name" value="CBF"/>
    <property type="match status" value="1"/>
</dbReference>
<keyword evidence="5" id="KW-1185">Reference proteome</keyword>
<dbReference type="Proteomes" id="UP001140513">
    <property type="component" value="Unassembled WGS sequence"/>
</dbReference>
<feature type="region of interest" description="Disordered" evidence="2">
    <location>
        <begin position="555"/>
        <end position="596"/>
    </location>
</feature>
<feature type="compositionally biased region" description="Acidic residues" evidence="2">
    <location>
        <begin position="805"/>
        <end position="856"/>
    </location>
</feature>
<feature type="region of interest" description="Disordered" evidence="2">
    <location>
        <begin position="1"/>
        <end position="44"/>
    </location>
</feature>
<name>A0A9W8XKC5_9PLEO</name>
<dbReference type="PANTHER" id="PTHR12048:SF0">
    <property type="entry name" value="CCAAT_ENHANCER-BINDING PROTEIN ZETA"/>
    <property type="match status" value="1"/>
</dbReference>
<evidence type="ECO:0000313" key="4">
    <source>
        <dbReference type="EMBL" id="KAJ4353186.1"/>
    </source>
</evidence>
<dbReference type="InterPro" id="IPR040155">
    <property type="entry name" value="CEBPZ/Mak21-like"/>
</dbReference>
<dbReference type="GeneID" id="80908442"/>
<dbReference type="SUPFAM" id="SSF48371">
    <property type="entry name" value="ARM repeat"/>
    <property type="match status" value="1"/>
</dbReference>
<comment type="caution">
    <text evidence="4">The sequence shown here is derived from an EMBL/GenBank/DDBJ whole genome shotgun (WGS) entry which is preliminary data.</text>
</comment>
<dbReference type="OrthoDB" id="28947at2759"/>
<evidence type="ECO:0000256" key="1">
    <source>
        <dbReference type="ARBA" id="ARBA00007797"/>
    </source>
</evidence>
<dbReference type="InterPro" id="IPR005612">
    <property type="entry name" value="CCAAT-binding_factor"/>
</dbReference>
<dbReference type="AlphaFoldDB" id="A0A9W8XKC5"/>